<dbReference type="InterPro" id="IPR038881">
    <property type="entry name" value="Yae1-like"/>
</dbReference>
<accession>A0A7J7KWI4</accession>
<reference evidence="1 2" key="1">
    <citation type="journal article" date="2020" name="IScience">
        <title>Genome Sequencing of the Endangered Kingdonia uniflora (Circaeasteraceae, Ranunculales) Reveals Potential Mechanisms of Evolutionary Specialization.</title>
        <authorList>
            <person name="Sun Y."/>
            <person name="Deng T."/>
            <person name="Zhang A."/>
            <person name="Moore M.J."/>
            <person name="Landis J.B."/>
            <person name="Lin N."/>
            <person name="Zhang H."/>
            <person name="Zhang X."/>
            <person name="Huang J."/>
            <person name="Zhang X."/>
            <person name="Sun H."/>
            <person name="Wang H."/>
        </authorList>
    </citation>
    <scope>NUCLEOTIDE SEQUENCE [LARGE SCALE GENOMIC DNA]</scope>
    <source>
        <strain evidence="1">TB1705</strain>
        <tissue evidence="1">Leaf</tissue>
    </source>
</reference>
<dbReference type="AlphaFoldDB" id="A0A7J7KWI4"/>
<gene>
    <name evidence="1" type="ORF">GIB67_002117</name>
</gene>
<dbReference type="OrthoDB" id="20086at2759"/>
<sequence length="124" mass="14181">MVLQQEKKLLHKRASMKALSNPYLLDISGALLEVFQDGLKEKLIETVETREKFHNLYESMHRVSRKHAHKFFHGEILAIESDEQAKSSEENSVVPSSSQLNGYFTELESLLESSAIQVHLTVEQ</sequence>
<name>A0A7J7KWI4_9MAGN</name>
<protein>
    <submittedName>
        <fullName evidence="1">Uncharacterized protein</fullName>
    </submittedName>
</protein>
<dbReference type="PANTHER" id="PTHR18829:SF0">
    <property type="entry name" value="PROTEIN YAE1 HOMOLOG"/>
    <property type="match status" value="1"/>
</dbReference>
<keyword evidence="2" id="KW-1185">Reference proteome</keyword>
<dbReference type="PANTHER" id="PTHR18829">
    <property type="entry name" value="PROTEIN YAE1 HOMOLOG"/>
    <property type="match status" value="1"/>
</dbReference>
<proteinExistence type="predicted"/>
<organism evidence="1 2">
    <name type="scientific">Kingdonia uniflora</name>
    <dbReference type="NCBI Taxonomy" id="39325"/>
    <lineage>
        <taxon>Eukaryota</taxon>
        <taxon>Viridiplantae</taxon>
        <taxon>Streptophyta</taxon>
        <taxon>Embryophyta</taxon>
        <taxon>Tracheophyta</taxon>
        <taxon>Spermatophyta</taxon>
        <taxon>Magnoliopsida</taxon>
        <taxon>Ranunculales</taxon>
        <taxon>Circaeasteraceae</taxon>
        <taxon>Kingdonia</taxon>
    </lineage>
</organism>
<evidence type="ECO:0000313" key="2">
    <source>
        <dbReference type="Proteomes" id="UP000541444"/>
    </source>
</evidence>
<dbReference type="Proteomes" id="UP000541444">
    <property type="component" value="Unassembled WGS sequence"/>
</dbReference>
<dbReference type="EMBL" id="JACGCM010002827">
    <property type="protein sequence ID" value="KAF6134716.1"/>
    <property type="molecule type" value="Genomic_DNA"/>
</dbReference>
<comment type="caution">
    <text evidence="1">The sequence shown here is derived from an EMBL/GenBank/DDBJ whole genome shotgun (WGS) entry which is preliminary data.</text>
</comment>
<evidence type="ECO:0000313" key="1">
    <source>
        <dbReference type="EMBL" id="KAF6134716.1"/>
    </source>
</evidence>